<protein>
    <recommendedName>
        <fullName evidence="1">Nitroreductase domain-containing protein</fullName>
    </recommendedName>
</protein>
<feature type="domain" description="Nitroreductase" evidence="1">
    <location>
        <begin position="24"/>
        <end position="202"/>
    </location>
</feature>
<dbReference type="InterPro" id="IPR052544">
    <property type="entry name" value="Bacteriocin_Proc_Enz"/>
</dbReference>
<dbReference type="SUPFAM" id="SSF55469">
    <property type="entry name" value="FMN-dependent nitroreductase-like"/>
    <property type="match status" value="1"/>
</dbReference>
<dbReference type="PANTHER" id="PTHR43745:SF2">
    <property type="entry name" value="NITROREDUCTASE MJ1384-RELATED"/>
    <property type="match status" value="1"/>
</dbReference>
<dbReference type="InterPro" id="IPR029479">
    <property type="entry name" value="Nitroreductase"/>
</dbReference>
<dbReference type="EMBL" id="NBVN01000004">
    <property type="protein sequence ID" value="PUA32518.1"/>
    <property type="molecule type" value="Genomic_DNA"/>
</dbReference>
<dbReference type="Pfam" id="PF00881">
    <property type="entry name" value="Nitroreductase"/>
    <property type="match status" value="1"/>
</dbReference>
<sequence>MNLYYLPLPEAKKTSNLWEVLAIRRSVRSFSREPLTLDELSLILWASQGISDPRRGFRVVPSAGATFPLNIYVVVGEEAIVGGDLPAGIYEYLVTNHALKLVKSGDFREALSSACLNQTFIAEAPVSLVIAAVYERTTGYYGRRGIQYVHFEVGHAGQNIYLAATALGLGTVAVGAFKDDQVKTTLNLTPEEVPLYVFPIGRPKRSLQNYFNDVLKYYLKTRGD</sequence>
<reference evidence="2 3" key="1">
    <citation type="journal article" date="2018" name="Syst. Appl. Microbiol.">
        <title>A new symbiotic nanoarchaeote (Candidatus Nanoclepta minutus) and its host (Zestosphaera tikiterensis gen. nov., sp. nov.) from a New Zealand hot spring.</title>
        <authorList>
            <person name="St John E."/>
            <person name="Liu Y."/>
            <person name="Podar M."/>
            <person name="Stott M.B."/>
            <person name="Meneghin J."/>
            <person name="Chen Z."/>
            <person name="Lagutin K."/>
            <person name="Mitchell K."/>
            <person name="Reysenbach A.L."/>
        </authorList>
    </citation>
    <scope>NUCLEOTIDE SEQUENCE [LARGE SCALE GENOMIC DNA]</scope>
    <source>
        <strain evidence="2">NZ3</strain>
    </source>
</reference>
<dbReference type="InterPro" id="IPR020051">
    <property type="entry name" value="SagB-type_dehydrogenase"/>
</dbReference>
<dbReference type="NCBIfam" id="TIGR03605">
    <property type="entry name" value="antibiot_sagB"/>
    <property type="match status" value="1"/>
</dbReference>
<dbReference type="GO" id="GO:0016491">
    <property type="term" value="F:oxidoreductase activity"/>
    <property type="evidence" value="ECO:0007669"/>
    <property type="project" value="InterPro"/>
</dbReference>
<comment type="caution">
    <text evidence="2">The sequence shown here is derived from an EMBL/GenBank/DDBJ whole genome shotgun (WGS) entry which is preliminary data.</text>
</comment>
<evidence type="ECO:0000259" key="1">
    <source>
        <dbReference type="Pfam" id="PF00881"/>
    </source>
</evidence>
<accession>A0A2R7Y4R8</accession>
<dbReference type="PANTHER" id="PTHR43745">
    <property type="entry name" value="NITROREDUCTASE MJ1384-RELATED"/>
    <property type="match status" value="1"/>
</dbReference>
<dbReference type="Proteomes" id="UP000244093">
    <property type="component" value="Unassembled WGS sequence"/>
</dbReference>
<evidence type="ECO:0000313" key="3">
    <source>
        <dbReference type="Proteomes" id="UP000244093"/>
    </source>
</evidence>
<organism evidence="2 3">
    <name type="scientific">Zestosphaera tikiterensis</name>
    <dbReference type="NCBI Taxonomy" id="1973259"/>
    <lineage>
        <taxon>Archaea</taxon>
        <taxon>Thermoproteota</taxon>
        <taxon>Thermoprotei</taxon>
        <taxon>Desulfurococcales</taxon>
        <taxon>Desulfurococcaceae</taxon>
        <taxon>Zestosphaera</taxon>
    </lineage>
</organism>
<dbReference type="InterPro" id="IPR000415">
    <property type="entry name" value="Nitroreductase-like"/>
</dbReference>
<name>A0A2R7Y4R8_9CREN</name>
<dbReference type="AlphaFoldDB" id="A0A2R7Y4R8"/>
<gene>
    <name evidence="2" type="ORF">B7O98_07655</name>
</gene>
<evidence type="ECO:0000313" key="2">
    <source>
        <dbReference type="EMBL" id="PUA32518.1"/>
    </source>
</evidence>
<dbReference type="CDD" id="cd02142">
    <property type="entry name" value="McbC_SagB-like_oxidoreductase"/>
    <property type="match status" value="1"/>
</dbReference>
<dbReference type="Gene3D" id="3.40.109.10">
    <property type="entry name" value="NADH Oxidase"/>
    <property type="match status" value="1"/>
</dbReference>
<proteinExistence type="predicted"/>